<dbReference type="AlphaFoldDB" id="A0A252EEU3"/>
<organism evidence="1 2">
    <name type="scientific">Acetobacter senegalensis</name>
    <dbReference type="NCBI Taxonomy" id="446692"/>
    <lineage>
        <taxon>Bacteria</taxon>
        <taxon>Pseudomonadati</taxon>
        <taxon>Pseudomonadota</taxon>
        <taxon>Alphaproteobacteria</taxon>
        <taxon>Acetobacterales</taxon>
        <taxon>Acetobacteraceae</taxon>
        <taxon>Acetobacter</taxon>
    </lineage>
</organism>
<sequence>MDASTYAETVTGVLKRKYGPLKCAAKLLARAVGSTPRTVQNWLDGTNAPRGAELIRLMQECDELRDEIFRLVEEGKCQKE</sequence>
<evidence type="ECO:0008006" key="3">
    <source>
        <dbReference type="Google" id="ProtNLM"/>
    </source>
</evidence>
<dbReference type="Proteomes" id="UP000195072">
    <property type="component" value="Unassembled WGS sequence"/>
</dbReference>
<name>A0A252EEU3_9PROT</name>
<proteinExistence type="predicted"/>
<reference evidence="1 2" key="1">
    <citation type="submission" date="2014-06" db="EMBL/GenBank/DDBJ databases">
        <authorList>
            <person name="Ju J."/>
            <person name="Zhang J."/>
        </authorList>
    </citation>
    <scope>NUCLEOTIDE SEQUENCE [LARGE SCALE GENOMIC DNA]</scope>
    <source>
        <strain evidence="1">DmL_050</strain>
    </source>
</reference>
<protein>
    <recommendedName>
        <fullName evidence="3">HTH cro/C1-type domain-containing protein</fullName>
    </recommendedName>
</protein>
<comment type="caution">
    <text evidence="1">The sequence shown here is derived from an EMBL/GenBank/DDBJ whole genome shotgun (WGS) entry which is preliminary data.</text>
</comment>
<gene>
    <name evidence="1" type="ORF">HK16_19775</name>
</gene>
<accession>A0A252EEU3</accession>
<dbReference type="EMBL" id="JOOZ01000090">
    <property type="protein sequence ID" value="OUL65000.1"/>
    <property type="molecule type" value="Genomic_DNA"/>
</dbReference>
<evidence type="ECO:0000313" key="1">
    <source>
        <dbReference type="EMBL" id="OUL65000.1"/>
    </source>
</evidence>
<evidence type="ECO:0000313" key="2">
    <source>
        <dbReference type="Proteomes" id="UP000195072"/>
    </source>
</evidence>